<keyword evidence="8" id="KW-1185">Reference proteome</keyword>
<gene>
    <name evidence="7" type="ORF">E2562_004175</name>
</gene>
<dbReference type="Pfam" id="PF00005">
    <property type="entry name" value="ABC_tran"/>
    <property type="match status" value="2"/>
</dbReference>
<evidence type="ECO:0000256" key="2">
    <source>
        <dbReference type="ARBA" id="ARBA00022741"/>
    </source>
</evidence>
<evidence type="ECO:0000256" key="1">
    <source>
        <dbReference type="ARBA" id="ARBA00022737"/>
    </source>
</evidence>
<dbReference type="FunFam" id="3.40.50.300:FF:001092">
    <property type="entry name" value="ATP-binding cassette sub-family F member 2"/>
    <property type="match status" value="1"/>
</dbReference>
<keyword evidence="4" id="KW-0175">Coiled coil</keyword>
<keyword evidence="3" id="KW-0067">ATP-binding</keyword>
<dbReference type="CDD" id="cd03221">
    <property type="entry name" value="ABCF_EF-3"/>
    <property type="match status" value="1"/>
</dbReference>
<keyword evidence="1" id="KW-0677">Repeat</keyword>
<accession>A0A6G1BS47</accession>
<evidence type="ECO:0000313" key="8">
    <source>
        <dbReference type="Proteomes" id="UP000479710"/>
    </source>
</evidence>
<dbReference type="EMBL" id="SPHZ02000011">
    <property type="protein sequence ID" value="KAF0890662.1"/>
    <property type="molecule type" value="Genomic_DNA"/>
</dbReference>
<name>A0A6G1BS47_9ORYZ</name>
<dbReference type="SUPFAM" id="SSF52540">
    <property type="entry name" value="P-loop containing nucleoside triphosphate hydrolases"/>
    <property type="match status" value="2"/>
</dbReference>
<dbReference type="InterPro" id="IPR003439">
    <property type="entry name" value="ABC_transporter-like_ATP-bd"/>
</dbReference>
<dbReference type="InterPro" id="IPR027417">
    <property type="entry name" value="P-loop_NTPase"/>
</dbReference>
<evidence type="ECO:0000256" key="3">
    <source>
        <dbReference type="ARBA" id="ARBA00022840"/>
    </source>
</evidence>
<sequence>MVRKVHAARPLAAGKPNPSGAAPDSKAMAGRSRHNRSFEPLSYLAGIDLPPSDDDDVDEMAGAATPRVSFARSKPSPPRKEVKKERRKHEAVARAEAAAASLWDDPDSYVVTIGRRVLGAAGDAVASAADNVRDVVVEDFDVSVQGVALFEGASLRVSHGRRIRVTLVVQEDDNRDPRPVIEVVLAADEELTRLRAERDELEASGDSAAANGRLAEVYEELTQHGWETAPARASKILAGLGFDQANQARPASSFSGGWIKRIALAGALFMQPTLLLLDEPTNHLDLRAVLWLEEYLTAQCKSTLIVVSHEGGFLNAVCDEIVHLQDKKLHAYRGNFDAFVSSHEQEKAKDMKKDERKAKAARKSGRKAPKKRHDYSVEFHFAVPTELPGGPLLRLTEAGFSRNGFQLSGIDADVSMGQRVAVVGPNGAGKSTLLKLLAGELTPTQGEARRNPKLRIGLYSQHLCDTLPKEKSPVQYLLEKHPHLESKQEEARAKLGKFGLLKENHITVIEKLSGGQKAHPHVLLLDEPTNNLDMQSIDALDEFAGGVVIVSHDSRLVSRVCDDEERSTLWVVQDGTVRPYDGTFAEYRDELLDDIRKEMAAD</sequence>
<keyword evidence="2" id="KW-0547">Nucleotide-binding</keyword>
<dbReference type="InterPro" id="IPR017871">
    <property type="entry name" value="ABC_transporter-like_CS"/>
</dbReference>
<dbReference type="Proteomes" id="UP000479710">
    <property type="component" value="Unassembled WGS sequence"/>
</dbReference>
<feature type="compositionally biased region" description="Basic and acidic residues" evidence="5">
    <location>
        <begin position="344"/>
        <end position="358"/>
    </location>
</feature>
<proteinExistence type="predicted"/>
<dbReference type="PROSITE" id="PS00211">
    <property type="entry name" value="ABC_TRANSPORTER_1"/>
    <property type="match status" value="1"/>
</dbReference>
<organism evidence="7 8">
    <name type="scientific">Oryza meyeriana var. granulata</name>
    <dbReference type="NCBI Taxonomy" id="110450"/>
    <lineage>
        <taxon>Eukaryota</taxon>
        <taxon>Viridiplantae</taxon>
        <taxon>Streptophyta</taxon>
        <taxon>Embryophyta</taxon>
        <taxon>Tracheophyta</taxon>
        <taxon>Spermatophyta</taxon>
        <taxon>Magnoliopsida</taxon>
        <taxon>Liliopsida</taxon>
        <taxon>Poales</taxon>
        <taxon>Poaceae</taxon>
        <taxon>BOP clade</taxon>
        <taxon>Oryzoideae</taxon>
        <taxon>Oryzeae</taxon>
        <taxon>Oryzinae</taxon>
        <taxon>Oryza</taxon>
        <taxon>Oryza meyeriana</taxon>
    </lineage>
</organism>
<evidence type="ECO:0000256" key="4">
    <source>
        <dbReference type="SAM" id="Coils"/>
    </source>
</evidence>
<evidence type="ECO:0000313" key="7">
    <source>
        <dbReference type="EMBL" id="KAF0890662.1"/>
    </source>
</evidence>
<feature type="region of interest" description="Disordered" evidence="5">
    <location>
        <begin position="1"/>
        <end position="88"/>
    </location>
</feature>
<reference evidence="7 8" key="1">
    <citation type="submission" date="2019-11" db="EMBL/GenBank/DDBJ databases">
        <title>Whole genome sequence of Oryza granulata.</title>
        <authorList>
            <person name="Li W."/>
        </authorList>
    </citation>
    <scope>NUCLEOTIDE SEQUENCE [LARGE SCALE GENOMIC DNA]</scope>
    <source>
        <strain evidence="8">cv. Menghai</strain>
        <tissue evidence="7">Leaf</tissue>
    </source>
</reference>
<feature type="domain" description="ABC transporter" evidence="6">
    <location>
        <begin position="135"/>
        <end position="351"/>
    </location>
</feature>
<dbReference type="SMART" id="SM00382">
    <property type="entry name" value="AAA"/>
    <property type="match status" value="1"/>
</dbReference>
<feature type="coiled-coil region" evidence="4">
    <location>
        <begin position="184"/>
        <end position="211"/>
    </location>
</feature>
<feature type="domain" description="ABC transporter" evidence="6">
    <location>
        <begin position="390"/>
        <end position="599"/>
    </location>
</feature>
<feature type="compositionally biased region" description="Basic and acidic residues" evidence="5">
    <location>
        <begin position="78"/>
        <end position="88"/>
    </location>
</feature>
<dbReference type="Gene3D" id="3.40.50.300">
    <property type="entry name" value="P-loop containing nucleotide triphosphate hydrolases"/>
    <property type="match status" value="2"/>
</dbReference>
<evidence type="ECO:0000259" key="6">
    <source>
        <dbReference type="PROSITE" id="PS50893"/>
    </source>
</evidence>
<feature type="compositionally biased region" description="Basic residues" evidence="5">
    <location>
        <begin position="359"/>
        <end position="372"/>
    </location>
</feature>
<dbReference type="GO" id="GO:0005524">
    <property type="term" value="F:ATP binding"/>
    <property type="evidence" value="ECO:0007669"/>
    <property type="project" value="UniProtKB-KW"/>
</dbReference>
<protein>
    <recommendedName>
        <fullName evidence="6">ABC transporter domain-containing protein</fullName>
    </recommendedName>
</protein>
<dbReference type="PROSITE" id="PS50893">
    <property type="entry name" value="ABC_TRANSPORTER_2"/>
    <property type="match status" value="2"/>
</dbReference>
<dbReference type="OrthoDB" id="2110130at2759"/>
<comment type="caution">
    <text evidence="7">The sequence shown here is derived from an EMBL/GenBank/DDBJ whole genome shotgun (WGS) entry which is preliminary data.</text>
</comment>
<dbReference type="GO" id="GO:0016887">
    <property type="term" value="F:ATP hydrolysis activity"/>
    <property type="evidence" value="ECO:0007669"/>
    <property type="project" value="InterPro"/>
</dbReference>
<dbReference type="InterPro" id="IPR003593">
    <property type="entry name" value="AAA+_ATPase"/>
</dbReference>
<dbReference type="FunFam" id="3.40.50.300:FF:000011">
    <property type="entry name" value="Putative ABC transporter ATP-binding component"/>
    <property type="match status" value="1"/>
</dbReference>
<dbReference type="AlphaFoldDB" id="A0A6G1BS47"/>
<dbReference type="InterPro" id="IPR050611">
    <property type="entry name" value="ABCF"/>
</dbReference>
<evidence type="ECO:0000256" key="5">
    <source>
        <dbReference type="SAM" id="MobiDB-lite"/>
    </source>
</evidence>
<feature type="region of interest" description="Disordered" evidence="5">
    <location>
        <begin position="344"/>
        <end position="372"/>
    </location>
</feature>
<dbReference type="PANTHER" id="PTHR19211">
    <property type="entry name" value="ATP-BINDING TRANSPORT PROTEIN-RELATED"/>
    <property type="match status" value="1"/>
</dbReference>
<dbReference type="PANTHER" id="PTHR19211:SF62">
    <property type="entry name" value="OS04G0658400 PROTEIN"/>
    <property type="match status" value="1"/>
</dbReference>